<sequence>MVLGSAWIRSSCNKEDVLAALQHQIDNGDASESDCLEVRGRIVDLWDRLDNYVRRNYRQWLFREGDHSGRMLAWRERLVPIIQMLCGPSGEIFLGQLRVNSHLQEHLRAIYAAPCDAGVTRIWEYLGGLRLPRLTEAQLEELEGEVSLGDLVEALGGMASGKAPGPEGLPIKFY</sequence>
<dbReference type="Proteomes" id="UP001066276">
    <property type="component" value="Chromosome 8"/>
</dbReference>
<evidence type="ECO:0000313" key="1">
    <source>
        <dbReference type="EMBL" id="KAJ1116614.1"/>
    </source>
</evidence>
<comment type="caution">
    <text evidence="1">The sequence shown here is derived from an EMBL/GenBank/DDBJ whole genome shotgun (WGS) entry which is preliminary data.</text>
</comment>
<proteinExistence type="predicted"/>
<evidence type="ECO:0000313" key="2">
    <source>
        <dbReference type="Proteomes" id="UP001066276"/>
    </source>
</evidence>
<reference evidence="1" key="1">
    <citation type="journal article" date="2022" name="bioRxiv">
        <title>Sequencing and chromosome-scale assembly of the giantPleurodeles waltlgenome.</title>
        <authorList>
            <person name="Brown T."/>
            <person name="Elewa A."/>
            <person name="Iarovenko S."/>
            <person name="Subramanian E."/>
            <person name="Araus A.J."/>
            <person name="Petzold A."/>
            <person name="Susuki M."/>
            <person name="Suzuki K.-i.T."/>
            <person name="Hayashi T."/>
            <person name="Toyoda A."/>
            <person name="Oliveira C."/>
            <person name="Osipova E."/>
            <person name="Leigh N.D."/>
            <person name="Simon A."/>
            <person name="Yun M.H."/>
        </authorList>
    </citation>
    <scope>NUCLEOTIDE SEQUENCE</scope>
    <source>
        <strain evidence="1">20211129_DDA</strain>
        <tissue evidence="1">Liver</tissue>
    </source>
</reference>
<dbReference type="AlphaFoldDB" id="A0AAV7NPL3"/>
<organism evidence="1 2">
    <name type="scientific">Pleurodeles waltl</name>
    <name type="common">Iberian ribbed newt</name>
    <dbReference type="NCBI Taxonomy" id="8319"/>
    <lineage>
        <taxon>Eukaryota</taxon>
        <taxon>Metazoa</taxon>
        <taxon>Chordata</taxon>
        <taxon>Craniata</taxon>
        <taxon>Vertebrata</taxon>
        <taxon>Euteleostomi</taxon>
        <taxon>Amphibia</taxon>
        <taxon>Batrachia</taxon>
        <taxon>Caudata</taxon>
        <taxon>Salamandroidea</taxon>
        <taxon>Salamandridae</taxon>
        <taxon>Pleurodelinae</taxon>
        <taxon>Pleurodeles</taxon>
    </lineage>
</organism>
<gene>
    <name evidence="1" type="ORF">NDU88_004820</name>
</gene>
<dbReference type="EMBL" id="JANPWB010000012">
    <property type="protein sequence ID" value="KAJ1116614.1"/>
    <property type="molecule type" value="Genomic_DNA"/>
</dbReference>
<name>A0AAV7NPL3_PLEWA</name>
<accession>A0AAV7NPL3</accession>
<protein>
    <submittedName>
        <fullName evidence="1">Uncharacterized protein</fullName>
    </submittedName>
</protein>
<keyword evidence="2" id="KW-1185">Reference proteome</keyword>